<dbReference type="SUPFAM" id="SSF53098">
    <property type="entry name" value="Ribonuclease H-like"/>
    <property type="match status" value="1"/>
</dbReference>
<name>G4YJ01_PHYSP</name>
<proteinExistence type="predicted"/>
<dbReference type="GeneID" id="20653453"/>
<dbReference type="KEGG" id="psoj:PHYSODRAFT_466615"/>
<evidence type="ECO:0000313" key="1">
    <source>
        <dbReference type="EMBL" id="EGZ28823.1"/>
    </source>
</evidence>
<dbReference type="RefSeq" id="XP_009516098.1">
    <property type="nucleotide sequence ID" value="XM_009517803.1"/>
</dbReference>
<dbReference type="PANTHER" id="PTHR40866:SF1">
    <property type="entry name" value="BED-TYPE DOMAIN-CONTAINING PROTEIN"/>
    <property type="match status" value="1"/>
</dbReference>
<dbReference type="EMBL" id="JH159151">
    <property type="protein sequence ID" value="EGZ28823.1"/>
    <property type="molecule type" value="Genomic_DNA"/>
</dbReference>
<evidence type="ECO:0000313" key="2">
    <source>
        <dbReference type="Proteomes" id="UP000002640"/>
    </source>
</evidence>
<dbReference type="AlphaFoldDB" id="G4YJ01"/>
<accession>G4YJ01</accession>
<dbReference type="InParanoid" id="G4YJ01"/>
<keyword evidence="2" id="KW-1185">Reference proteome</keyword>
<dbReference type="Proteomes" id="UP000002640">
    <property type="component" value="Unassembled WGS sequence"/>
</dbReference>
<sequence length="236" mass="26262">MPDFYFKCKYCGAVRRRKVSSGYGNLVSHLKDKQPGYEADYLAQASSMTGKQHSYGFVSDKVANVYHWLEWVVDRNMPLSEVDHPLTRSMSRLKPISSKTLRKYVAATTKAVKKAIASVIPLDFGVMFDGWTCFGEHNVAVIAVFWLNGEVHYVVLAVAPLDEVDQTAESYCAFTRNNLSIFGLSVEALKLLCGDNCATNQRMATLLGVPLVGWASHRFNLATKKFLAEHDDLVGA</sequence>
<protein>
    <recommendedName>
        <fullName evidence="3">BED-type domain-containing protein</fullName>
    </recommendedName>
</protein>
<dbReference type="OMA" id="CAFTRNN"/>
<organism evidence="1 2">
    <name type="scientific">Phytophthora sojae (strain P6497)</name>
    <name type="common">Soybean stem and root rot agent</name>
    <name type="synonym">Phytophthora megasperma f. sp. glycines</name>
    <dbReference type="NCBI Taxonomy" id="1094619"/>
    <lineage>
        <taxon>Eukaryota</taxon>
        <taxon>Sar</taxon>
        <taxon>Stramenopiles</taxon>
        <taxon>Oomycota</taxon>
        <taxon>Peronosporomycetes</taxon>
        <taxon>Peronosporales</taxon>
        <taxon>Peronosporaceae</taxon>
        <taxon>Phytophthora</taxon>
    </lineage>
</organism>
<evidence type="ECO:0008006" key="3">
    <source>
        <dbReference type="Google" id="ProtNLM"/>
    </source>
</evidence>
<gene>
    <name evidence="1" type="ORF">PHYSODRAFT_466615</name>
</gene>
<reference evidence="1 2" key="1">
    <citation type="journal article" date="2006" name="Science">
        <title>Phytophthora genome sequences uncover evolutionary origins and mechanisms of pathogenesis.</title>
        <authorList>
            <person name="Tyler B.M."/>
            <person name="Tripathy S."/>
            <person name="Zhang X."/>
            <person name="Dehal P."/>
            <person name="Jiang R.H."/>
            <person name="Aerts A."/>
            <person name="Arredondo F.D."/>
            <person name="Baxter L."/>
            <person name="Bensasson D."/>
            <person name="Beynon J.L."/>
            <person name="Chapman J."/>
            <person name="Damasceno C.M."/>
            <person name="Dorrance A.E."/>
            <person name="Dou D."/>
            <person name="Dickerman A.W."/>
            <person name="Dubchak I.L."/>
            <person name="Garbelotto M."/>
            <person name="Gijzen M."/>
            <person name="Gordon S.G."/>
            <person name="Govers F."/>
            <person name="Grunwald N.J."/>
            <person name="Huang W."/>
            <person name="Ivors K.L."/>
            <person name="Jones R.W."/>
            <person name="Kamoun S."/>
            <person name="Krampis K."/>
            <person name="Lamour K.H."/>
            <person name="Lee M.K."/>
            <person name="McDonald W.H."/>
            <person name="Medina M."/>
            <person name="Meijer H.J."/>
            <person name="Nordberg E.K."/>
            <person name="Maclean D.J."/>
            <person name="Ospina-Giraldo M.D."/>
            <person name="Morris P.F."/>
            <person name="Phuntumart V."/>
            <person name="Putnam N.H."/>
            <person name="Rash S."/>
            <person name="Rose J.K."/>
            <person name="Sakihama Y."/>
            <person name="Salamov A.A."/>
            <person name="Savidor A."/>
            <person name="Scheuring C.F."/>
            <person name="Smith B.M."/>
            <person name="Sobral B.W."/>
            <person name="Terry A."/>
            <person name="Torto-Alalibo T.A."/>
            <person name="Win J."/>
            <person name="Xu Z."/>
            <person name="Zhang H."/>
            <person name="Grigoriev I.V."/>
            <person name="Rokhsar D.S."/>
            <person name="Boore J.L."/>
        </authorList>
    </citation>
    <scope>NUCLEOTIDE SEQUENCE [LARGE SCALE GENOMIC DNA]</scope>
    <source>
        <strain evidence="1 2">P6497</strain>
    </source>
</reference>
<dbReference type="PANTHER" id="PTHR40866">
    <property type="entry name" value="BED-TYPE DOMAIN-CONTAINING PROTEIN"/>
    <property type="match status" value="1"/>
</dbReference>
<dbReference type="InterPro" id="IPR012337">
    <property type="entry name" value="RNaseH-like_sf"/>
</dbReference>